<dbReference type="OrthoDB" id="2588098at2759"/>
<dbReference type="Proteomes" id="UP000016928">
    <property type="component" value="Unassembled WGS sequence"/>
</dbReference>
<reference evidence="2" key="1">
    <citation type="submission" date="2012-09" db="EMBL/GenBank/DDBJ databases">
        <title>Genome sequencing and comparative transcriptomics of race 1 and race 4 of banana pathogen: Fusarium oxysporum f. sp. cubense.</title>
        <authorList>
            <person name="Fang X."/>
            <person name="Huang J."/>
        </authorList>
    </citation>
    <scope>NUCLEOTIDE SEQUENCE [LARGE SCALE GENOMIC DNA]</scope>
    <source>
        <strain evidence="2">race 1</strain>
    </source>
</reference>
<name>N4U4E9_FUSC1</name>
<dbReference type="AlphaFoldDB" id="N4U4E9"/>
<proteinExistence type="predicted"/>
<evidence type="ECO:0000313" key="2">
    <source>
        <dbReference type="Proteomes" id="UP000016928"/>
    </source>
</evidence>
<organism evidence="1 2">
    <name type="scientific">Fusarium oxysporum f. sp. cubense (strain race 1)</name>
    <name type="common">Panama disease fungus</name>
    <dbReference type="NCBI Taxonomy" id="1229664"/>
    <lineage>
        <taxon>Eukaryota</taxon>
        <taxon>Fungi</taxon>
        <taxon>Dikarya</taxon>
        <taxon>Ascomycota</taxon>
        <taxon>Pezizomycotina</taxon>
        <taxon>Sordariomycetes</taxon>
        <taxon>Hypocreomycetidae</taxon>
        <taxon>Hypocreales</taxon>
        <taxon>Nectriaceae</taxon>
        <taxon>Fusarium</taxon>
        <taxon>Fusarium oxysporum species complex</taxon>
    </lineage>
</organism>
<dbReference type="EMBL" id="KB730516">
    <property type="protein sequence ID" value="ENH64830.1"/>
    <property type="molecule type" value="Genomic_DNA"/>
</dbReference>
<gene>
    <name evidence="1" type="ORF">FOC1_g10005597</name>
</gene>
<reference evidence="2" key="2">
    <citation type="journal article" date="2014" name="PLoS ONE">
        <title>Genome and Transcriptome Analysis of the Fungal Pathogen Fusarium oxysporum f. sp. cubense Causing Banana Vascular Wilt Disease.</title>
        <authorList>
            <person name="Guo L."/>
            <person name="Han L."/>
            <person name="Yang L."/>
            <person name="Zeng H."/>
            <person name="Fan D."/>
            <person name="Zhu Y."/>
            <person name="Feng Y."/>
            <person name="Wang G."/>
            <person name="Peng C."/>
            <person name="Jiang X."/>
            <person name="Zhou D."/>
            <person name="Ni P."/>
            <person name="Liang C."/>
            <person name="Liu L."/>
            <person name="Wang J."/>
            <person name="Mao C."/>
            <person name="Fang X."/>
            <person name="Peng M."/>
            <person name="Huang J."/>
        </authorList>
    </citation>
    <scope>NUCLEOTIDE SEQUENCE [LARGE SCALE GENOMIC DNA]</scope>
    <source>
        <strain evidence="2">race 1</strain>
    </source>
</reference>
<protein>
    <submittedName>
        <fullName evidence="1">Uncharacterized protein</fullName>
    </submittedName>
</protein>
<accession>N4U4E9</accession>
<dbReference type="HOGENOM" id="CLU_2096925_0_0_1"/>
<dbReference type="VEuPathDB" id="FungiDB:FOC1_g10005597"/>
<sequence>MKACLPTLNLEPGSNWFLRNLTDQEYIRMEAVVTPDDEATISLPGQRRLGLGSSSKPLKVSLIEMSQMRAKAQATDQCVPTFGQSGSALGLATDYTLLSRKGWIMAGRIGLRTSRD</sequence>
<evidence type="ECO:0000313" key="1">
    <source>
        <dbReference type="EMBL" id="ENH64830.1"/>
    </source>
</evidence>